<evidence type="ECO:0000256" key="8">
    <source>
        <dbReference type="ARBA" id="ARBA00048779"/>
    </source>
</evidence>
<evidence type="ECO:0000256" key="7">
    <source>
        <dbReference type="ARBA" id="ARBA00048242"/>
    </source>
</evidence>
<comment type="cofactor">
    <cofactor evidence="1 9">
        <name>FAD</name>
        <dbReference type="ChEBI" id="CHEBI:57692"/>
    </cofactor>
</comment>
<keyword evidence="5 9" id="KW-0560">Oxidoreductase</keyword>
<dbReference type="CTD" id="58510"/>
<keyword evidence="4 9" id="KW-0274">FAD</keyword>
<keyword evidence="3 9" id="KW-0285">Flavoprotein</keyword>
<evidence type="ECO:0000256" key="2">
    <source>
        <dbReference type="ARBA" id="ARBA00005869"/>
    </source>
</evidence>
<dbReference type="Gene3D" id="3.20.20.220">
    <property type="match status" value="1"/>
</dbReference>
<keyword evidence="6 9" id="KW-0642">Proline metabolism</keyword>
<evidence type="ECO:0000259" key="10">
    <source>
        <dbReference type="Pfam" id="PF01619"/>
    </source>
</evidence>
<dbReference type="InterPro" id="IPR029041">
    <property type="entry name" value="FAD-linked_oxidoreductase-like"/>
</dbReference>
<dbReference type="OrthoDB" id="5464at2759"/>
<comment type="similarity">
    <text evidence="2 9">Belongs to the proline oxidase family.</text>
</comment>
<dbReference type="Pfam" id="PF01619">
    <property type="entry name" value="Pro_dh"/>
    <property type="match status" value="1"/>
</dbReference>
<dbReference type="SUPFAM" id="SSF51730">
    <property type="entry name" value="FAD-linked oxidoreductase"/>
    <property type="match status" value="1"/>
</dbReference>
<dbReference type="GO" id="GO:0005739">
    <property type="term" value="C:mitochondrion"/>
    <property type="evidence" value="ECO:0007669"/>
    <property type="project" value="TreeGrafter"/>
</dbReference>
<evidence type="ECO:0000256" key="5">
    <source>
        <dbReference type="ARBA" id="ARBA00023002"/>
    </source>
</evidence>
<evidence type="ECO:0000256" key="4">
    <source>
        <dbReference type="ARBA" id="ARBA00022827"/>
    </source>
</evidence>
<dbReference type="GO" id="GO:0010133">
    <property type="term" value="P:L-proline catabolic process to L-glutamate"/>
    <property type="evidence" value="ECO:0007669"/>
    <property type="project" value="TreeGrafter"/>
</dbReference>
<dbReference type="GeneID" id="115474312"/>
<comment type="catalytic activity">
    <reaction evidence="7">
        <text>trans-4-hydroxy-L-proline + a quinone = (3R,5S)-1-pyrroline-3-hydroxy-5-carboxylate + a quinol + H(+)</text>
        <dbReference type="Rhea" id="RHEA:52512"/>
        <dbReference type="ChEBI" id="CHEBI:15378"/>
        <dbReference type="ChEBI" id="CHEBI:24646"/>
        <dbReference type="ChEBI" id="CHEBI:58375"/>
        <dbReference type="ChEBI" id="CHEBI:62612"/>
        <dbReference type="ChEBI" id="CHEBI:132124"/>
        <dbReference type="EC" id="1.5.5.3"/>
    </reaction>
</comment>
<keyword evidence="11" id="KW-1185">Reference proteome</keyword>
<dbReference type="PANTHER" id="PTHR13914">
    <property type="entry name" value="PROLINE OXIDASE"/>
    <property type="match status" value="1"/>
</dbReference>
<evidence type="ECO:0000313" key="11">
    <source>
        <dbReference type="Proteomes" id="UP000515156"/>
    </source>
</evidence>
<dbReference type="AlphaFoldDB" id="A0A6P7YQT0"/>
<dbReference type="FunCoup" id="A0A6P7YQT0">
    <property type="interactions" value="282"/>
</dbReference>
<dbReference type="Proteomes" id="UP000515156">
    <property type="component" value="Chromosome 7"/>
</dbReference>
<accession>A0A6P7YQT0</accession>
<organism evidence="11 12">
    <name type="scientific">Microcaecilia unicolor</name>
    <dbReference type="NCBI Taxonomy" id="1415580"/>
    <lineage>
        <taxon>Eukaryota</taxon>
        <taxon>Metazoa</taxon>
        <taxon>Chordata</taxon>
        <taxon>Craniata</taxon>
        <taxon>Vertebrata</taxon>
        <taxon>Euteleostomi</taxon>
        <taxon>Amphibia</taxon>
        <taxon>Gymnophiona</taxon>
        <taxon>Siphonopidae</taxon>
        <taxon>Microcaecilia</taxon>
    </lineage>
</organism>
<evidence type="ECO:0000256" key="3">
    <source>
        <dbReference type="ARBA" id="ARBA00022630"/>
    </source>
</evidence>
<proteinExistence type="inferred from homology"/>
<dbReference type="PANTHER" id="PTHR13914:SF29">
    <property type="entry name" value="HYDROXYPROLINE DEHYDROGENASE"/>
    <property type="match status" value="1"/>
</dbReference>
<comment type="function">
    <text evidence="9">Converts proline to delta-1-pyrroline-5-carboxylate.</text>
</comment>
<evidence type="ECO:0000256" key="9">
    <source>
        <dbReference type="RuleBase" id="RU364054"/>
    </source>
</evidence>
<dbReference type="InterPro" id="IPR015659">
    <property type="entry name" value="Proline_oxidase"/>
</dbReference>
<evidence type="ECO:0000313" key="12">
    <source>
        <dbReference type="RefSeq" id="XP_030065600.1"/>
    </source>
</evidence>
<feature type="domain" description="Proline dehydrogenase" evidence="10">
    <location>
        <begin position="207"/>
        <end position="448"/>
    </location>
</feature>
<comment type="catalytic activity">
    <reaction evidence="8 9">
        <text>L-proline + a quinone = (S)-1-pyrroline-5-carboxylate + a quinol + H(+)</text>
        <dbReference type="Rhea" id="RHEA:23784"/>
        <dbReference type="ChEBI" id="CHEBI:15378"/>
        <dbReference type="ChEBI" id="CHEBI:17388"/>
        <dbReference type="ChEBI" id="CHEBI:24646"/>
        <dbReference type="ChEBI" id="CHEBI:60039"/>
        <dbReference type="ChEBI" id="CHEBI:132124"/>
        <dbReference type="EC" id="1.5.5.2"/>
    </reaction>
</comment>
<dbReference type="GO" id="GO:0071949">
    <property type="term" value="F:FAD binding"/>
    <property type="evidence" value="ECO:0007669"/>
    <property type="project" value="TreeGrafter"/>
</dbReference>
<dbReference type="RefSeq" id="XP_030065600.1">
    <property type="nucleotide sequence ID" value="XM_030209740.1"/>
</dbReference>
<dbReference type="InterPro" id="IPR002872">
    <property type="entry name" value="Proline_DH_dom"/>
</dbReference>
<dbReference type="InParanoid" id="A0A6P7YQT0"/>
<protein>
    <recommendedName>
        <fullName evidence="9">Proline dehydrogenase</fullName>
        <ecNumber evidence="9">1.5.5.2</ecNumber>
    </recommendedName>
</protein>
<reference evidence="12" key="1">
    <citation type="submission" date="2025-08" db="UniProtKB">
        <authorList>
            <consortium name="RefSeq"/>
        </authorList>
    </citation>
    <scope>IDENTIFICATION</scope>
</reference>
<dbReference type="EC" id="1.5.5.2" evidence="9"/>
<evidence type="ECO:0000256" key="6">
    <source>
        <dbReference type="ARBA" id="ARBA00023062"/>
    </source>
</evidence>
<dbReference type="GO" id="GO:0004657">
    <property type="term" value="F:proline dehydrogenase activity"/>
    <property type="evidence" value="ECO:0007669"/>
    <property type="project" value="UniProtKB-EC"/>
</dbReference>
<dbReference type="KEGG" id="muo:115474312"/>
<evidence type="ECO:0000256" key="1">
    <source>
        <dbReference type="ARBA" id="ARBA00001974"/>
    </source>
</evidence>
<gene>
    <name evidence="12" type="primary">PRODH2</name>
</gene>
<name>A0A6P7YQT0_9AMPH</name>
<sequence>MLALVAPLKRDVLRLPSLCCLSLPLRPPLSHSVLYTTLEPSGAGINFNDGKVFRLKSNWEILRGLFIFRLCSFPTLVNNSLKMMKFGRRIVGQRIFEAVMRASVYGQFVAGESLSEIQQCMEKLRKMGIRPMLAVPIEEDVGEDKSGEIWYSKNLDTMLRCVDISCIGGSRSMMQLKVTALMSADLCKKITICLRDPVLAKELSIEKLTTVMNGQNNLFSCLTEPENQHFQASLQRLSCIGRYAKDHGVRVLVDAEYTYMNPALTLVTMAMMAQCNQIEPWIWNTYQCYLKESYDLLCRDVALADRLGICFGVKLVRGAYMDKERKLAKEKGYEDPINRDWETTNQSYQRSLDMMLELIGKHGNCYNIIVASHNEESVLHAVQRMRELNIPQDGGAVCFGQLLGMCDQVSLTLGQAGYAIYKSIPYGSVDDVVPYLVRRAQENQTVLQGIRKERDLLRKELKHRVFRRN</sequence>